<proteinExistence type="predicted"/>
<dbReference type="OrthoDB" id="1099791at2"/>
<dbReference type="AlphaFoldDB" id="A0A1H9MW63"/>
<organism evidence="1 2">
    <name type="scientific">Faunimonas pinastri</name>
    <dbReference type="NCBI Taxonomy" id="1855383"/>
    <lineage>
        <taxon>Bacteria</taxon>
        <taxon>Pseudomonadati</taxon>
        <taxon>Pseudomonadota</taxon>
        <taxon>Alphaproteobacteria</taxon>
        <taxon>Hyphomicrobiales</taxon>
        <taxon>Afifellaceae</taxon>
        <taxon>Faunimonas</taxon>
    </lineage>
</organism>
<reference evidence="1 2" key="1">
    <citation type="submission" date="2016-10" db="EMBL/GenBank/DDBJ databases">
        <authorList>
            <person name="de Groot N.N."/>
        </authorList>
    </citation>
    <scope>NUCLEOTIDE SEQUENCE [LARGE SCALE GENOMIC DNA]</scope>
    <source>
        <strain evidence="1 2">A52C2</strain>
    </source>
</reference>
<sequence>MNAIVQPDRIGKYMHTAAGSKFWPLDPRPLEVEIETLAHHLATRCRYNGAIQHPAHKERIFYSVAEHSVLASYLGPEEEALERLLHDGSEAYNGDLIRPLKYDPLFRAPFKKVEDANEHAIARRFGLQFPYPPSVKAADEALAAAEVNQVVPKRAGEDWESGKLHDDSVVAPVTIECWLPYEAKQRFLARFYELWTPERQARAMNPGNP</sequence>
<evidence type="ECO:0000313" key="1">
    <source>
        <dbReference type="EMBL" id="SER27956.1"/>
    </source>
</evidence>
<evidence type="ECO:0000313" key="2">
    <source>
        <dbReference type="Proteomes" id="UP000199647"/>
    </source>
</evidence>
<protein>
    <recommendedName>
        <fullName evidence="3">Phosphohydrolase</fullName>
    </recommendedName>
</protein>
<accession>A0A1H9MW63</accession>
<dbReference type="Proteomes" id="UP000199647">
    <property type="component" value="Unassembled WGS sequence"/>
</dbReference>
<evidence type="ECO:0008006" key="3">
    <source>
        <dbReference type="Google" id="ProtNLM"/>
    </source>
</evidence>
<dbReference type="SUPFAM" id="SSF109604">
    <property type="entry name" value="HD-domain/PDEase-like"/>
    <property type="match status" value="1"/>
</dbReference>
<name>A0A1H9MW63_9HYPH</name>
<dbReference type="RefSeq" id="WP_092498554.1">
    <property type="nucleotide sequence ID" value="NZ_FOFG01000014.1"/>
</dbReference>
<dbReference type="Gene3D" id="1.10.3210.10">
    <property type="entry name" value="Hypothetical protein af1432"/>
    <property type="match status" value="1"/>
</dbReference>
<keyword evidence="2" id="KW-1185">Reference proteome</keyword>
<dbReference type="STRING" id="1855383.SAMN05216548_11478"/>
<gene>
    <name evidence="1" type="ORF">SAMN05216548_11478</name>
</gene>
<dbReference type="EMBL" id="FOFG01000014">
    <property type="protein sequence ID" value="SER27956.1"/>
    <property type="molecule type" value="Genomic_DNA"/>
</dbReference>